<dbReference type="Proteomes" id="UP000184130">
    <property type="component" value="Unassembled WGS sequence"/>
</dbReference>
<sequence>MTVIPQKAVGKSAKVAWEVERDKEGAAVWIL</sequence>
<organism evidence="1 2">
    <name type="scientific">Xylanibacter ruminicola</name>
    <name type="common">Prevotella ruminicola</name>
    <dbReference type="NCBI Taxonomy" id="839"/>
    <lineage>
        <taxon>Bacteria</taxon>
        <taxon>Pseudomonadati</taxon>
        <taxon>Bacteroidota</taxon>
        <taxon>Bacteroidia</taxon>
        <taxon>Bacteroidales</taxon>
        <taxon>Prevotellaceae</taxon>
        <taxon>Xylanibacter</taxon>
    </lineage>
</organism>
<reference evidence="1 2" key="1">
    <citation type="submission" date="2016-11" db="EMBL/GenBank/DDBJ databases">
        <authorList>
            <person name="Jaros S."/>
            <person name="Januszkiewicz K."/>
            <person name="Wedrychowicz H."/>
        </authorList>
    </citation>
    <scope>NUCLEOTIDE SEQUENCE [LARGE SCALE GENOMIC DNA]</scope>
    <source>
        <strain evidence="1 2">KHT3</strain>
    </source>
</reference>
<protein>
    <submittedName>
        <fullName evidence="1">Uncharacterized protein</fullName>
    </submittedName>
</protein>
<evidence type="ECO:0000313" key="1">
    <source>
        <dbReference type="EMBL" id="SHK43208.1"/>
    </source>
</evidence>
<dbReference type="EMBL" id="FRBD01000003">
    <property type="protein sequence ID" value="SHK43208.1"/>
    <property type="molecule type" value="Genomic_DNA"/>
</dbReference>
<name>A0A1M6SFE4_XYLRU</name>
<evidence type="ECO:0000313" key="2">
    <source>
        <dbReference type="Proteomes" id="UP000184130"/>
    </source>
</evidence>
<accession>A0A1M6SFE4</accession>
<proteinExistence type="predicted"/>
<gene>
    <name evidence="1" type="ORF">SAMN05216463_103153</name>
</gene>
<dbReference type="AlphaFoldDB" id="A0A1M6SFE4"/>